<feature type="compositionally biased region" description="Low complexity" evidence="1">
    <location>
        <begin position="190"/>
        <end position="202"/>
    </location>
</feature>
<name>A0ABS7QL43_9ACTN</name>
<comment type="caution">
    <text evidence="2">The sequence shown here is derived from an EMBL/GenBank/DDBJ whole genome shotgun (WGS) entry which is preliminary data.</text>
</comment>
<feature type="region of interest" description="Disordered" evidence="1">
    <location>
        <begin position="128"/>
        <end position="161"/>
    </location>
</feature>
<gene>
    <name evidence="2" type="ORF">K7472_03460</name>
</gene>
<dbReference type="Proteomes" id="UP001198565">
    <property type="component" value="Unassembled WGS sequence"/>
</dbReference>
<feature type="region of interest" description="Disordered" evidence="1">
    <location>
        <begin position="183"/>
        <end position="221"/>
    </location>
</feature>
<feature type="compositionally biased region" description="Basic and acidic residues" evidence="1">
    <location>
        <begin position="205"/>
        <end position="221"/>
    </location>
</feature>
<sequence>MRPRTTVARRALWVALLLGGFLALAFVCGGKAHADTPGNQPARPAATTLPGAATLPDRPLTADQAAGNVAGQATRDVNSSADRAGSGVRGTVAAATRTARPLNGLAGSVRATAGRVTAPVVRVIGDVNAGHHGSGHGGAATSGGTVRHRGAGRPGVVRGGAFASQVSGPQAYDVMAHGAAHPFPLAGSKAAPQQAPGHAPAPSDRSGHPVEGDGAAHHTGDGHADLFGCGVRFPLNAAAPGAAHGPAPLRRASDVSVQPD</sequence>
<organism evidence="2 3">
    <name type="scientific">Streptantibioticus parmotrematis</name>
    <dbReference type="NCBI Taxonomy" id="2873249"/>
    <lineage>
        <taxon>Bacteria</taxon>
        <taxon>Bacillati</taxon>
        <taxon>Actinomycetota</taxon>
        <taxon>Actinomycetes</taxon>
        <taxon>Kitasatosporales</taxon>
        <taxon>Streptomycetaceae</taxon>
        <taxon>Streptantibioticus</taxon>
    </lineage>
</organism>
<dbReference type="RefSeq" id="WP_222973743.1">
    <property type="nucleotide sequence ID" value="NZ_JAINVZ010000002.1"/>
</dbReference>
<protein>
    <submittedName>
        <fullName evidence="2">Uncharacterized protein</fullName>
    </submittedName>
</protein>
<feature type="region of interest" description="Disordered" evidence="1">
    <location>
        <begin position="34"/>
        <end position="89"/>
    </location>
</feature>
<evidence type="ECO:0000313" key="2">
    <source>
        <dbReference type="EMBL" id="MBY8883898.1"/>
    </source>
</evidence>
<evidence type="ECO:0000256" key="1">
    <source>
        <dbReference type="SAM" id="MobiDB-lite"/>
    </source>
</evidence>
<dbReference type="EMBL" id="JAINVZ010000002">
    <property type="protein sequence ID" value="MBY8883898.1"/>
    <property type="molecule type" value="Genomic_DNA"/>
</dbReference>
<evidence type="ECO:0000313" key="3">
    <source>
        <dbReference type="Proteomes" id="UP001198565"/>
    </source>
</evidence>
<accession>A0ABS7QL43</accession>
<reference evidence="2 3" key="1">
    <citation type="submission" date="2021-08" db="EMBL/GenBank/DDBJ databases">
        <title>Streptomyces sp. PTM05 isolated from lichen.</title>
        <authorList>
            <person name="Somphong A."/>
            <person name="Phongsopitanun W."/>
            <person name="Tanasupawat S."/>
        </authorList>
    </citation>
    <scope>NUCLEOTIDE SEQUENCE [LARGE SCALE GENOMIC DNA]</scope>
    <source>
        <strain evidence="2 3">Ptm05</strain>
    </source>
</reference>
<keyword evidence="3" id="KW-1185">Reference proteome</keyword>
<proteinExistence type="predicted"/>
<feature type="region of interest" description="Disordered" evidence="1">
    <location>
        <begin position="240"/>
        <end position="260"/>
    </location>
</feature>
<feature type="compositionally biased region" description="Low complexity" evidence="1">
    <location>
        <begin position="41"/>
        <end position="56"/>
    </location>
</feature>
<feature type="compositionally biased region" description="Low complexity" evidence="1">
    <location>
        <begin position="240"/>
        <end position="250"/>
    </location>
</feature>